<dbReference type="GO" id="GO:0010181">
    <property type="term" value="F:FMN binding"/>
    <property type="evidence" value="ECO:0007669"/>
    <property type="project" value="InterPro"/>
</dbReference>
<dbReference type="InterPro" id="IPR029039">
    <property type="entry name" value="Flavoprotein-like_sf"/>
</dbReference>
<dbReference type="PANTHER" id="PTHR30546:SF23">
    <property type="entry name" value="FLAVOPROTEIN-LIKE PROTEIN YCP4-RELATED"/>
    <property type="match status" value="1"/>
</dbReference>
<dbReference type="GO" id="GO:0003955">
    <property type="term" value="F:NAD(P)H dehydrogenase (quinone) activity"/>
    <property type="evidence" value="ECO:0007669"/>
    <property type="project" value="TreeGrafter"/>
</dbReference>
<organism evidence="5 6">
    <name type="scientific">Biostraticola tofi</name>
    <dbReference type="NCBI Taxonomy" id="466109"/>
    <lineage>
        <taxon>Bacteria</taxon>
        <taxon>Pseudomonadati</taxon>
        <taxon>Pseudomonadota</taxon>
        <taxon>Gammaproteobacteria</taxon>
        <taxon>Enterobacterales</taxon>
        <taxon>Bruguierivoracaceae</taxon>
        <taxon>Biostraticola</taxon>
    </lineage>
</organism>
<evidence type="ECO:0000259" key="4">
    <source>
        <dbReference type="PROSITE" id="PS50902"/>
    </source>
</evidence>
<dbReference type="PROSITE" id="PS50902">
    <property type="entry name" value="FLAVODOXIN_LIKE"/>
    <property type="match status" value="1"/>
</dbReference>
<evidence type="ECO:0000256" key="2">
    <source>
        <dbReference type="ARBA" id="ARBA00022630"/>
    </source>
</evidence>
<evidence type="ECO:0000313" key="6">
    <source>
        <dbReference type="Proteomes" id="UP000295719"/>
    </source>
</evidence>
<evidence type="ECO:0000256" key="3">
    <source>
        <dbReference type="ARBA" id="ARBA00022643"/>
    </source>
</evidence>
<evidence type="ECO:0000313" key="5">
    <source>
        <dbReference type="EMBL" id="TCW00093.1"/>
    </source>
</evidence>
<keyword evidence="6" id="KW-1185">Reference proteome</keyword>
<dbReference type="PANTHER" id="PTHR30546">
    <property type="entry name" value="FLAVODOXIN-RELATED PROTEIN WRBA-RELATED"/>
    <property type="match status" value="1"/>
</dbReference>
<dbReference type="Proteomes" id="UP000295719">
    <property type="component" value="Unassembled WGS sequence"/>
</dbReference>
<protein>
    <submittedName>
        <fullName evidence="5">Multimeric flavodoxin WrbA</fullName>
    </submittedName>
</protein>
<dbReference type="Pfam" id="PF00258">
    <property type="entry name" value="Flavodoxin_1"/>
    <property type="match status" value="1"/>
</dbReference>
<dbReference type="GO" id="GO:0009055">
    <property type="term" value="F:electron transfer activity"/>
    <property type="evidence" value="ECO:0007669"/>
    <property type="project" value="InterPro"/>
</dbReference>
<dbReference type="PROSITE" id="PS00201">
    <property type="entry name" value="FLAVODOXIN"/>
    <property type="match status" value="1"/>
</dbReference>
<comment type="cofactor">
    <cofactor evidence="1">
        <name>FMN</name>
        <dbReference type="ChEBI" id="CHEBI:58210"/>
    </cofactor>
</comment>
<accession>A0A4R3Z4I7</accession>
<name>A0A4R3Z4I7_9GAMM</name>
<reference evidence="5 6" key="1">
    <citation type="submission" date="2019-03" db="EMBL/GenBank/DDBJ databases">
        <title>Genomic Encyclopedia of Type Strains, Phase IV (KMG-IV): sequencing the most valuable type-strain genomes for metagenomic binning, comparative biology and taxonomic classification.</title>
        <authorList>
            <person name="Goeker M."/>
        </authorList>
    </citation>
    <scope>NUCLEOTIDE SEQUENCE [LARGE SCALE GENOMIC DNA]</scope>
    <source>
        <strain evidence="5 6">DSM 19580</strain>
    </source>
</reference>
<dbReference type="InterPro" id="IPR008254">
    <property type="entry name" value="Flavodoxin/NO_synth"/>
</dbReference>
<comment type="caution">
    <text evidence="5">The sequence shown here is derived from an EMBL/GenBank/DDBJ whole genome shotgun (WGS) entry which is preliminary data.</text>
</comment>
<dbReference type="EMBL" id="SMCR01000001">
    <property type="protein sequence ID" value="TCW00093.1"/>
    <property type="molecule type" value="Genomic_DNA"/>
</dbReference>
<dbReference type="GO" id="GO:0016020">
    <property type="term" value="C:membrane"/>
    <property type="evidence" value="ECO:0007669"/>
    <property type="project" value="TreeGrafter"/>
</dbReference>
<dbReference type="SUPFAM" id="SSF52218">
    <property type="entry name" value="Flavoproteins"/>
    <property type="match status" value="1"/>
</dbReference>
<dbReference type="AlphaFoldDB" id="A0A4R3Z4I7"/>
<feature type="domain" description="Flavodoxin-like" evidence="4">
    <location>
        <begin position="35"/>
        <end position="207"/>
    </location>
</feature>
<proteinExistence type="predicted"/>
<evidence type="ECO:0000256" key="1">
    <source>
        <dbReference type="ARBA" id="ARBA00001917"/>
    </source>
</evidence>
<dbReference type="InterPro" id="IPR001226">
    <property type="entry name" value="Flavodoxin_CS"/>
</dbReference>
<keyword evidence="3" id="KW-0288">FMN</keyword>
<sequence>MTTVILNRLSSHRVIQRRHLLKAILMTQPLSMIQSVVVYHSGYGHTERMAAAVAEGASATLVAIDSEGNISEDEWAKLNAADVILFGSPTYMGGPSWQFKKFADASSKPWFEGKWVNKIFGGFTNSASINGDKLNTLAYFFLLAGQHGGIWVNMDIKSSNTKASLRDDLNRMGSNIGAMAQTPADASPEEMSTGDLETARLYGARVVNIASQFQPMNSKSR</sequence>
<gene>
    <name evidence="5" type="ORF">EDC52_101439</name>
</gene>
<dbReference type="Gene3D" id="3.40.50.360">
    <property type="match status" value="1"/>
</dbReference>
<keyword evidence="2" id="KW-0285">Flavoprotein</keyword>